<accession>A0ABR6BE99</accession>
<keyword evidence="2" id="KW-0812">Transmembrane</keyword>
<comment type="caution">
    <text evidence="4">The sequence shown here is derived from an EMBL/GenBank/DDBJ whole genome shotgun (WGS) entry which is preliminary data.</text>
</comment>
<feature type="region of interest" description="Disordered" evidence="1">
    <location>
        <begin position="1"/>
        <end position="45"/>
    </location>
</feature>
<evidence type="ECO:0000259" key="3">
    <source>
        <dbReference type="PROSITE" id="PS51782"/>
    </source>
</evidence>
<dbReference type="RefSeq" id="WP_025359890.1">
    <property type="nucleotide sequence ID" value="NZ_BAAABQ010000084.1"/>
</dbReference>
<evidence type="ECO:0000256" key="1">
    <source>
        <dbReference type="SAM" id="MobiDB-lite"/>
    </source>
</evidence>
<protein>
    <submittedName>
        <fullName evidence="4">Nucleoid-associated protein YgaU</fullName>
    </submittedName>
</protein>
<sequence>MATQELLVKPTAQGARPGPRVLRRGGEELRRPPGRPRPVLAPGAAASSSCRVRPRHAGLQLVLIGLLTFLVCVGFGLLAEVSSQSAPVPEATTVVQVRADETLWGLAQRVVPGSPAGEVVDRIMRLNHLDGDAVHPGQPLVVPDAGVTR</sequence>
<reference evidence="4 5" key="1">
    <citation type="submission" date="2020-08" db="EMBL/GenBank/DDBJ databases">
        <title>Genomic Encyclopedia of Archaeal and Bacterial Type Strains, Phase II (KMG-II): from individual species to whole genera.</title>
        <authorList>
            <person name="Goeker M."/>
        </authorList>
    </citation>
    <scope>NUCLEOTIDE SEQUENCE [LARGE SCALE GENOMIC DNA]</scope>
    <source>
        <strain evidence="4 5">DSM 43850</strain>
    </source>
</reference>
<proteinExistence type="predicted"/>
<keyword evidence="2" id="KW-1133">Transmembrane helix</keyword>
<dbReference type="SMART" id="SM00257">
    <property type="entry name" value="LysM"/>
    <property type="match status" value="1"/>
</dbReference>
<keyword evidence="2" id="KW-0472">Membrane</keyword>
<feature type="domain" description="LysM" evidence="3">
    <location>
        <begin position="93"/>
        <end position="142"/>
    </location>
</feature>
<evidence type="ECO:0000313" key="5">
    <source>
        <dbReference type="Proteomes" id="UP000517916"/>
    </source>
</evidence>
<dbReference type="PROSITE" id="PS51782">
    <property type="entry name" value="LYSM"/>
    <property type="match status" value="1"/>
</dbReference>
<keyword evidence="5" id="KW-1185">Reference proteome</keyword>
<dbReference type="InterPro" id="IPR036779">
    <property type="entry name" value="LysM_dom_sf"/>
</dbReference>
<dbReference type="Pfam" id="PF01476">
    <property type="entry name" value="LysM"/>
    <property type="match status" value="1"/>
</dbReference>
<evidence type="ECO:0000313" key="4">
    <source>
        <dbReference type="EMBL" id="MBA8925193.1"/>
    </source>
</evidence>
<name>A0ABR6BE99_9PSEU</name>
<dbReference type="InterPro" id="IPR018392">
    <property type="entry name" value="LysM"/>
</dbReference>
<dbReference type="Proteomes" id="UP000517916">
    <property type="component" value="Unassembled WGS sequence"/>
</dbReference>
<feature type="transmembrane region" description="Helical" evidence="2">
    <location>
        <begin position="61"/>
        <end position="79"/>
    </location>
</feature>
<evidence type="ECO:0000256" key="2">
    <source>
        <dbReference type="SAM" id="Phobius"/>
    </source>
</evidence>
<organism evidence="4 5">
    <name type="scientific">Kutzneria viridogrisea</name>
    <dbReference type="NCBI Taxonomy" id="47990"/>
    <lineage>
        <taxon>Bacteria</taxon>
        <taxon>Bacillati</taxon>
        <taxon>Actinomycetota</taxon>
        <taxon>Actinomycetes</taxon>
        <taxon>Pseudonocardiales</taxon>
        <taxon>Pseudonocardiaceae</taxon>
        <taxon>Kutzneria</taxon>
    </lineage>
</organism>
<dbReference type="Gene3D" id="3.10.350.10">
    <property type="entry name" value="LysM domain"/>
    <property type="match status" value="1"/>
</dbReference>
<dbReference type="EMBL" id="JACJID010000002">
    <property type="protein sequence ID" value="MBA8925193.1"/>
    <property type="molecule type" value="Genomic_DNA"/>
</dbReference>
<gene>
    <name evidence="4" type="ORF">BC739_002392</name>
</gene>
<dbReference type="SUPFAM" id="SSF54106">
    <property type="entry name" value="LysM domain"/>
    <property type="match status" value="1"/>
</dbReference>